<comment type="caution">
    <text evidence="2">The sequence shown here is derived from an EMBL/GenBank/DDBJ whole genome shotgun (WGS) entry which is preliminary data.</text>
</comment>
<keyword evidence="1" id="KW-0812">Transmembrane</keyword>
<keyword evidence="1" id="KW-0472">Membrane</keyword>
<evidence type="ECO:0000256" key="1">
    <source>
        <dbReference type="SAM" id="Phobius"/>
    </source>
</evidence>
<feature type="transmembrane region" description="Helical" evidence="1">
    <location>
        <begin position="130"/>
        <end position="153"/>
    </location>
</feature>
<dbReference type="NCBIfam" id="TIGR03696">
    <property type="entry name" value="Rhs_assc_core"/>
    <property type="match status" value="1"/>
</dbReference>
<protein>
    <recommendedName>
        <fullName evidence="4">RHS repeat-associated core domain-containing protein</fullName>
    </recommendedName>
</protein>
<dbReference type="Proteomes" id="UP000740605">
    <property type="component" value="Unassembled WGS sequence"/>
</dbReference>
<keyword evidence="1" id="KW-1133">Transmembrane helix</keyword>
<dbReference type="InterPro" id="IPR022385">
    <property type="entry name" value="Rhs_assc_core"/>
</dbReference>
<feature type="transmembrane region" description="Helical" evidence="1">
    <location>
        <begin position="99"/>
        <end position="118"/>
    </location>
</feature>
<sequence length="157" mass="16391">MIEMGARLYVPALARFLQIDPIEGAGSNAYVWPGDPINTHDLSGKRPLGAYDYAGGYNANSFSRSADEIVGATRAGAAPEKSRPVTSRVFEFVAPISQWASLGLSFLSIVSLAVAALAPPTAVVTVPLSGAFGMGATWVGVVAVISDCVYHMLDKCA</sequence>
<gene>
    <name evidence="2" type="ORF">J0P97_00275</name>
</gene>
<organism evidence="2 3">
    <name type="scientific">Microbacterium flavum</name>
    <dbReference type="NCBI Taxonomy" id="415216"/>
    <lineage>
        <taxon>Bacteria</taxon>
        <taxon>Bacillati</taxon>
        <taxon>Actinomycetota</taxon>
        <taxon>Actinomycetes</taxon>
        <taxon>Micrococcales</taxon>
        <taxon>Microbacteriaceae</taxon>
        <taxon>Microbacterium</taxon>
    </lineage>
</organism>
<evidence type="ECO:0000313" key="3">
    <source>
        <dbReference type="Proteomes" id="UP000740605"/>
    </source>
</evidence>
<proteinExistence type="predicted"/>
<keyword evidence="3" id="KW-1185">Reference proteome</keyword>
<dbReference type="Gene3D" id="2.180.10.10">
    <property type="entry name" value="RHS repeat-associated core"/>
    <property type="match status" value="1"/>
</dbReference>
<evidence type="ECO:0000313" key="2">
    <source>
        <dbReference type="EMBL" id="MBT8796513.1"/>
    </source>
</evidence>
<evidence type="ECO:0008006" key="4">
    <source>
        <dbReference type="Google" id="ProtNLM"/>
    </source>
</evidence>
<accession>A0ABS5XPR1</accession>
<dbReference type="EMBL" id="JAFLHG010000001">
    <property type="protein sequence ID" value="MBT8796513.1"/>
    <property type="molecule type" value="Genomic_DNA"/>
</dbReference>
<reference evidence="2 3" key="1">
    <citation type="submission" date="2021-03" db="EMBL/GenBank/DDBJ databases">
        <title>Microbacterium pauli sp. nov., isolated from microfiltered milk.</title>
        <authorList>
            <person name="Bellassi P."/>
            <person name="Fontana A."/>
            <person name="Callegari M.L."/>
            <person name="Lorenzo M."/>
            <person name="Cappa F."/>
        </authorList>
    </citation>
    <scope>NUCLEOTIDE SEQUENCE [LARGE SCALE GENOMIC DNA]</scope>
    <source>
        <strain evidence="2 3">DSM 18909</strain>
    </source>
</reference>
<name>A0ABS5XPR1_9MICO</name>